<dbReference type="PANTHER" id="PTHR34069">
    <property type="entry name" value="3-OXOACYL-[ACYL-CARRIER-PROTEIN] SYNTHASE 3"/>
    <property type="match status" value="1"/>
</dbReference>
<evidence type="ECO:0000259" key="3">
    <source>
        <dbReference type="Pfam" id="PF08541"/>
    </source>
</evidence>
<dbReference type="Pfam" id="PF08541">
    <property type="entry name" value="ACP_syn_III_C"/>
    <property type="match status" value="1"/>
</dbReference>
<evidence type="ECO:0000256" key="1">
    <source>
        <dbReference type="ARBA" id="ARBA00022679"/>
    </source>
</evidence>
<organism evidence="5 6">
    <name type="scientific">Roseateles paludis</name>
    <dbReference type="NCBI Taxonomy" id="3145238"/>
    <lineage>
        <taxon>Bacteria</taxon>
        <taxon>Pseudomonadati</taxon>
        <taxon>Pseudomonadota</taxon>
        <taxon>Betaproteobacteria</taxon>
        <taxon>Burkholderiales</taxon>
        <taxon>Sphaerotilaceae</taxon>
        <taxon>Roseateles</taxon>
    </lineage>
</organism>
<accession>A0ABV0G5D2</accession>
<protein>
    <submittedName>
        <fullName evidence="5">Beta-ketoacyl-ACP synthase III</fullName>
    </submittedName>
</protein>
<dbReference type="InterPro" id="IPR016039">
    <property type="entry name" value="Thiolase-like"/>
</dbReference>
<dbReference type="EMBL" id="JBDPZD010000005">
    <property type="protein sequence ID" value="MEO3692936.1"/>
    <property type="molecule type" value="Genomic_DNA"/>
</dbReference>
<reference evidence="5 6" key="1">
    <citation type="submission" date="2024-05" db="EMBL/GenBank/DDBJ databases">
        <title>Roseateles sp. DJS-2-20 16S ribosomal RNA gene Genome sequencing and assembly.</title>
        <authorList>
            <person name="Woo H."/>
        </authorList>
    </citation>
    <scope>NUCLEOTIDE SEQUENCE [LARGE SCALE GENOMIC DNA]</scope>
    <source>
        <strain evidence="5 6">DJS-2-20</strain>
    </source>
</reference>
<dbReference type="SUPFAM" id="SSF53901">
    <property type="entry name" value="Thiolase-like"/>
    <property type="match status" value="1"/>
</dbReference>
<keyword evidence="1" id="KW-0808">Transferase</keyword>
<dbReference type="Gene3D" id="3.40.47.10">
    <property type="match status" value="2"/>
</dbReference>
<keyword evidence="6" id="KW-1185">Reference proteome</keyword>
<evidence type="ECO:0000259" key="4">
    <source>
        <dbReference type="Pfam" id="PF08545"/>
    </source>
</evidence>
<dbReference type="Pfam" id="PF08545">
    <property type="entry name" value="ACP_syn_III"/>
    <property type="match status" value="1"/>
</dbReference>
<dbReference type="CDD" id="cd00830">
    <property type="entry name" value="KAS_III"/>
    <property type="match status" value="1"/>
</dbReference>
<dbReference type="PANTHER" id="PTHR34069:SF2">
    <property type="entry name" value="BETA-KETOACYL-[ACYL-CARRIER-PROTEIN] SYNTHASE III"/>
    <property type="match status" value="1"/>
</dbReference>
<proteinExistence type="predicted"/>
<dbReference type="RefSeq" id="WP_347705758.1">
    <property type="nucleotide sequence ID" value="NZ_JBDPZD010000005.1"/>
</dbReference>
<feature type="domain" description="Beta-ketoacyl-[acyl-carrier-protein] synthase III C-terminal" evidence="3">
    <location>
        <begin position="287"/>
        <end position="375"/>
    </location>
</feature>
<evidence type="ECO:0000313" key="5">
    <source>
        <dbReference type="EMBL" id="MEO3692936.1"/>
    </source>
</evidence>
<dbReference type="NCBIfam" id="NF005703">
    <property type="entry name" value="PRK07515.1"/>
    <property type="match status" value="1"/>
</dbReference>
<evidence type="ECO:0000256" key="2">
    <source>
        <dbReference type="ARBA" id="ARBA00023315"/>
    </source>
</evidence>
<gene>
    <name evidence="5" type="ORF">ABDJ85_15785</name>
</gene>
<sequence length="377" mass="40639">MQASFPGVVISGSGLFRPADVITNDELVTAFNAYADRQNALHADAIAAGTHQALTHSSVEFIEKASGIRQRFVLEKSGVLDPTRMYPRFEPRGDDQLSLMAEIAVDAARQALADAGVAGEQVDAVICASANMQRAYPAMAIEIQQALGARGFGFDMNVACSSATFAIEQATNALRCGTARCVVVVNPEITSAHLEWRDRDCHFIFGDVCTALVLQRADDVPAGRGFEVLGTQLVTQFSNNIRNNFGFMNRAEDRDPADRDLTFYQEGRKVFKEVVPMAAAHIEAHLAALGQAPAQVRRFWLHQANQGMNQLVIKKLVGADAGSDVAPLILDRYANTASAGSVIAFHEHRSDLQAGDLGVICSFGAGYSIGSVVVRKR</sequence>
<dbReference type="Proteomes" id="UP001495147">
    <property type="component" value="Unassembled WGS sequence"/>
</dbReference>
<evidence type="ECO:0000313" key="6">
    <source>
        <dbReference type="Proteomes" id="UP001495147"/>
    </source>
</evidence>
<dbReference type="InterPro" id="IPR013751">
    <property type="entry name" value="ACP_syn_III_N"/>
</dbReference>
<comment type="caution">
    <text evidence="5">The sequence shown here is derived from an EMBL/GenBank/DDBJ whole genome shotgun (WGS) entry which is preliminary data.</text>
</comment>
<name>A0ABV0G5D2_9BURK</name>
<keyword evidence="2" id="KW-0012">Acyltransferase</keyword>
<feature type="domain" description="Beta-ketoacyl-[acyl-carrier-protein] synthase III N-terminal" evidence="4">
    <location>
        <begin position="154"/>
        <end position="222"/>
    </location>
</feature>
<dbReference type="InterPro" id="IPR013747">
    <property type="entry name" value="ACP_syn_III_C"/>
</dbReference>